<name>A0ABW3RSC2_9BACL</name>
<organism evidence="1 2">
    <name type="scientific">Paenibacillus puldeungensis</name>
    <dbReference type="NCBI Taxonomy" id="696536"/>
    <lineage>
        <taxon>Bacteria</taxon>
        <taxon>Bacillati</taxon>
        <taxon>Bacillota</taxon>
        <taxon>Bacilli</taxon>
        <taxon>Bacillales</taxon>
        <taxon>Paenibacillaceae</taxon>
        <taxon>Paenibacillus</taxon>
    </lineage>
</organism>
<dbReference type="InterPro" id="IPR046882">
    <property type="entry name" value="Sp-DndD"/>
</dbReference>
<keyword evidence="2" id="KW-1185">Reference proteome</keyword>
<reference evidence="2" key="1">
    <citation type="journal article" date="2019" name="Int. J. Syst. Evol. Microbiol.">
        <title>The Global Catalogue of Microorganisms (GCM) 10K type strain sequencing project: providing services to taxonomists for standard genome sequencing and annotation.</title>
        <authorList>
            <consortium name="The Broad Institute Genomics Platform"/>
            <consortium name="The Broad Institute Genome Sequencing Center for Infectious Disease"/>
            <person name="Wu L."/>
            <person name="Ma J."/>
        </authorList>
    </citation>
    <scope>NUCLEOTIDE SEQUENCE [LARGE SCALE GENOMIC DNA]</scope>
    <source>
        <strain evidence="2">CCUG 59189</strain>
    </source>
</reference>
<evidence type="ECO:0000313" key="2">
    <source>
        <dbReference type="Proteomes" id="UP001597262"/>
    </source>
</evidence>
<protein>
    <submittedName>
        <fullName evidence="1">DNA modification system-associated small protein</fullName>
    </submittedName>
</protein>
<gene>
    <name evidence="1" type="ORF">ACFQ3W_03465</name>
</gene>
<proteinExistence type="predicted"/>
<dbReference type="Proteomes" id="UP001597262">
    <property type="component" value="Unassembled WGS sequence"/>
</dbReference>
<dbReference type="Pfam" id="PF20306">
    <property type="entry name" value="Sp-DndD"/>
    <property type="match status" value="1"/>
</dbReference>
<evidence type="ECO:0000313" key="1">
    <source>
        <dbReference type="EMBL" id="MFD1175357.1"/>
    </source>
</evidence>
<accession>A0ABW3RSC2</accession>
<dbReference type="EMBL" id="JBHTLM010000002">
    <property type="protein sequence ID" value="MFD1175357.1"/>
    <property type="molecule type" value="Genomic_DNA"/>
</dbReference>
<sequence>MTSLLSEEDELLEEICRKHNIEPLYLKELFRIEKEYADKNMSKRRGLFDRISDILMDWVEQEEERRSIL</sequence>
<comment type="caution">
    <text evidence="1">The sequence shown here is derived from an EMBL/GenBank/DDBJ whole genome shotgun (WGS) entry which is preliminary data.</text>
</comment>
<dbReference type="RefSeq" id="WP_379316640.1">
    <property type="nucleotide sequence ID" value="NZ_JBHTLM010000002.1"/>
</dbReference>